<dbReference type="AlphaFoldDB" id="A0ABD2RYD9"/>
<dbReference type="Proteomes" id="UP001627284">
    <property type="component" value="Unassembled WGS sequence"/>
</dbReference>
<proteinExistence type="predicted"/>
<feature type="non-terminal residue" evidence="2">
    <location>
        <position position="1"/>
    </location>
</feature>
<dbReference type="EMBL" id="JBJKTR010000017">
    <property type="protein sequence ID" value="KAL3336880.1"/>
    <property type="molecule type" value="Genomic_DNA"/>
</dbReference>
<organism evidence="2 3">
    <name type="scientific">Solanum stoloniferum</name>
    <dbReference type="NCBI Taxonomy" id="62892"/>
    <lineage>
        <taxon>Eukaryota</taxon>
        <taxon>Viridiplantae</taxon>
        <taxon>Streptophyta</taxon>
        <taxon>Embryophyta</taxon>
        <taxon>Tracheophyta</taxon>
        <taxon>Spermatophyta</taxon>
        <taxon>Magnoliopsida</taxon>
        <taxon>eudicotyledons</taxon>
        <taxon>Gunneridae</taxon>
        <taxon>Pentapetalae</taxon>
        <taxon>asterids</taxon>
        <taxon>lamiids</taxon>
        <taxon>Solanales</taxon>
        <taxon>Solanaceae</taxon>
        <taxon>Solanoideae</taxon>
        <taxon>Solaneae</taxon>
        <taxon>Solanum</taxon>
    </lineage>
</organism>
<protein>
    <submittedName>
        <fullName evidence="2">Uncharacterized protein</fullName>
    </submittedName>
</protein>
<comment type="caution">
    <text evidence="2">The sequence shown here is derived from an EMBL/GenBank/DDBJ whole genome shotgun (WGS) entry which is preliminary data.</text>
</comment>
<evidence type="ECO:0000313" key="2">
    <source>
        <dbReference type="EMBL" id="KAL3336880.1"/>
    </source>
</evidence>
<name>A0ABD2RYD9_9SOLN</name>
<reference evidence="2 3" key="1">
    <citation type="submission" date="2024-05" db="EMBL/GenBank/DDBJ databases">
        <title>De novo assembly of an allotetraploid wild potato.</title>
        <authorList>
            <person name="Hosaka A.J."/>
        </authorList>
    </citation>
    <scope>NUCLEOTIDE SEQUENCE [LARGE SCALE GENOMIC DNA]</scope>
    <source>
        <tissue evidence="2">Young leaves</tissue>
    </source>
</reference>
<evidence type="ECO:0000313" key="3">
    <source>
        <dbReference type="Proteomes" id="UP001627284"/>
    </source>
</evidence>
<keyword evidence="3" id="KW-1185">Reference proteome</keyword>
<feature type="region of interest" description="Disordered" evidence="1">
    <location>
        <begin position="26"/>
        <end position="116"/>
    </location>
</feature>
<gene>
    <name evidence="2" type="ORF">AABB24_029523</name>
</gene>
<evidence type="ECO:0000256" key="1">
    <source>
        <dbReference type="SAM" id="MobiDB-lite"/>
    </source>
</evidence>
<feature type="compositionally biased region" description="Polar residues" evidence="1">
    <location>
        <begin position="97"/>
        <end position="106"/>
    </location>
</feature>
<feature type="compositionally biased region" description="Polar residues" evidence="1">
    <location>
        <begin position="34"/>
        <end position="89"/>
    </location>
</feature>
<sequence length="170" mass="19328">IFLTGRRNIFHIENPNFFLSHFSSLSRHNPKPIHSSSPAKPNRRTNTIAPPTRTPPETSFSSNPPENHSKPLSFSTSFTTKQTPKTLTIPSPRHCQRTTTQKTTSKPPLKTPHHQISTHLLSFSSPTRPASQIHNSTVTKQHQTHFPSPFTISSFLQVFWLKVGELRRKH</sequence>
<accession>A0ABD2RYD9</accession>